<dbReference type="STRING" id="1314773.A0A3N2PZS7"/>
<protein>
    <recommendedName>
        <fullName evidence="2">C2H2-type domain-containing protein</fullName>
    </recommendedName>
</protein>
<keyword evidence="4" id="KW-1185">Reference proteome</keyword>
<feature type="compositionally biased region" description="Basic residues" evidence="1">
    <location>
        <begin position="340"/>
        <end position="349"/>
    </location>
</feature>
<dbReference type="InterPro" id="IPR019622">
    <property type="entry name" value="Rrn9_dom"/>
</dbReference>
<accession>A0A3N2PZS7</accession>
<dbReference type="InterPro" id="IPR013087">
    <property type="entry name" value="Znf_C2H2_type"/>
</dbReference>
<feature type="region of interest" description="Disordered" evidence="1">
    <location>
        <begin position="1"/>
        <end position="20"/>
    </location>
</feature>
<feature type="domain" description="C2H2-type" evidence="2">
    <location>
        <begin position="664"/>
        <end position="692"/>
    </location>
</feature>
<dbReference type="Pfam" id="PF10680">
    <property type="entry name" value="RRN9"/>
    <property type="match status" value="1"/>
</dbReference>
<proteinExistence type="predicted"/>
<evidence type="ECO:0000313" key="4">
    <source>
        <dbReference type="Proteomes" id="UP000272025"/>
    </source>
</evidence>
<feature type="domain" description="C2H2-type" evidence="2">
    <location>
        <begin position="625"/>
        <end position="653"/>
    </location>
</feature>
<evidence type="ECO:0000259" key="2">
    <source>
        <dbReference type="SMART" id="SM00355"/>
    </source>
</evidence>
<feature type="compositionally biased region" description="Basic and acidic residues" evidence="1">
    <location>
        <begin position="169"/>
        <end position="201"/>
    </location>
</feature>
<feature type="compositionally biased region" description="Basic and acidic residues" evidence="1">
    <location>
        <begin position="251"/>
        <end position="263"/>
    </location>
</feature>
<dbReference type="Proteomes" id="UP000272025">
    <property type="component" value="Unassembled WGS sequence"/>
</dbReference>
<sequence>MTTPEPREANMHESWDLDTDEIRSTASDELHATRPNRWRGAASTWRHWTEEERLLYQSLERLRDQDLSIHLYNAFALKNPKNRSASGDRGVPLGEDEMDIGNWKPPQSWSAWPLPAHRVPSESLLKETHDEHDEFTLQRRDGPADAVPGRVLEDEVAAAVLRIAKERFREREREREGEMAADESHRDPLRTGTHSESHFEASDGGSATDSSSASVPADDDTLEFKRDPAPGVEEMDLDEQEEEEEEEEGDETTRQPARDRKEYVPVISADDDLSHALLRPAVRHILSQVDATLTTLHNVRMASLSTLDRHDDSDSDITSAVSGMETDASRAPSAATSKNRNQKRKRRVNGKAPTTRNDRSKSKGKRRAERPPSTNSDDINDGHDDYGDDLADDESASDTSAAHSRQEDEGSRPHTGRLRTASSDDGQSRMFWREGRLRRWALFDWRDVLGAAALSGFDGDVAARAAQRCADLFGRSMEFRTLEAKATKPTTTATTTTTTAGQRRYVTTRVCRPGECLPPLSGEESGDAEEVHLEETRRRLREVAAERHGRRVTRREAAAAGHTFPPFTFSSGDEKGEEGEEEDEYEEEDHEEEMVTADEAPDFNNDDDLSSIDITRVEAAPDGLYYCPVFYCRRHKKGFPLRRGVREHFKLTHGQPSSEKGTSFYCPVGTCRYHLLSFKAKKSLKAHLRKMHTVEEVQVAEGQRRAEDMAAETARVVQGEEGHGEKGQITSVIEALVKSEDEMEGGVHVDGFLRPIKIRKGWLTKGGREVGQRNKVRRVS</sequence>
<organism evidence="3 4">
    <name type="scientific">Sodiomyces alkalinus (strain CBS 110278 / VKM F-3762 / F11)</name>
    <name type="common">Alkaliphilic filamentous fungus</name>
    <dbReference type="NCBI Taxonomy" id="1314773"/>
    <lineage>
        <taxon>Eukaryota</taxon>
        <taxon>Fungi</taxon>
        <taxon>Dikarya</taxon>
        <taxon>Ascomycota</taxon>
        <taxon>Pezizomycotina</taxon>
        <taxon>Sordariomycetes</taxon>
        <taxon>Hypocreomycetidae</taxon>
        <taxon>Glomerellales</taxon>
        <taxon>Plectosphaerellaceae</taxon>
        <taxon>Sodiomyces</taxon>
    </lineage>
</organism>
<feature type="compositionally biased region" description="Acidic residues" evidence="1">
    <location>
        <begin position="575"/>
        <end position="592"/>
    </location>
</feature>
<dbReference type="AlphaFoldDB" id="A0A3N2PZS7"/>
<dbReference type="SMART" id="SM00355">
    <property type="entry name" value="ZnF_C2H2"/>
    <property type="match status" value="2"/>
</dbReference>
<feature type="region of interest" description="Disordered" evidence="1">
    <location>
        <begin position="549"/>
        <end position="592"/>
    </location>
</feature>
<name>A0A3N2PZS7_SODAK</name>
<dbReference type="GeneID" id="39580106"/>
<dbReference type="EMBL" id="ML119053">
    <property type="protein sequence ID" value="ROT40003.1"/>
    <property type="molecule type" value="Genomic_DNA"/>
</dbReference>
<reference evidence="3 4" key="1">
    <citation type="journal article" date="2018" name="Mol. Ecol.">
        <title>The obligate alkalophilic soda-lake fungus Sodiomyces alkalinus has shifted to a protein diet.</title>
        <authorList>
            <person name="Grum-Grzhimaylo A.A."/>
            <person name="Falkoski D.L."/>
            <person name="van den Heuvel J."/>
            <person name="Valero-Jimenez C.A."/>
            <person name="Min B."/>
            <person name="Choi I.G."/>
            <person name="Lipzen A."/>
            <person name="Daum C.G."/>
            <person name="Aanen D.K."/>
            <person name="Tsang A."/>
            <person name="Henrissat B."/>
            <person name="Bilanenko E.N."/>
            <person name="de Vries R.P."/>
            <person name="van Kan J.A.L."/>
            <person name="Grigoriev I.V."/>
            <person name="Debets A.J.M."/>
        </authorList>
    </citation>
    <scope>NUCLEOTIDE SEQUENCE [LARGE SCALE GENOMIC DNA]</scope>
    <source>
        <strain evidence="3 4">F11</strain>
    </source>
</reference>
<feature type="compositionally biased region" description="Acidic residues" evidence="1">
    <location>
        <begin position="386"/>
        <end position="396"/>
    </location>
</feature>
<dbReference type="OrthoDB" id="5412288at2759"/>
<feature type="region of interest" description="Disordered" evidence="1">
    <location>
        <begin position="169"/>
        <end position="263"/>
    </location>
</feature>
<feature type="compositionally biased region" description="Acidic residues" evidence="1">
    <location>
        <begin position="233"/>
        <end position="250"/>
    </location>
</feature>
<gene>
    <name evidence="3" type="ORF">SODALDRAFT_332155</name>
</gene>
<evidence type="ECO:0000256" key="1">
    <source>
        <dbReference type="SAM" id="MobiDB-lite"/>
    </source>
</evidence>
<feature type="region of interest" description="Disordered" evidence="1">
    <location>
        <begin position="307"/>
        <end position="426"/>
    </location>
</feature>
<dbReference type="RefSeq" id="XP_028467809.1">
    <property type="nucleotide sequence ID" value="XM_028611628.1"/>
</dbReference>
<evidence type="ECO:0000313" key="3">
    <source>
        <dbReference type="EMBL" id="ROT40003.1"/>
    </source>
</evidence>
<feature type="compositionally biased region" description="Low complexity" evidence="1">
    <location>
        <begin position="202"/>
        <end position="216"/>
    </location>
</feature>